<feature type="signal peptide" evidence="2">
    <location>
        <begin position="1"/>
        <end position="27"/>
    </location>
</feature>
<evidence type="ECO:0000313" key="3">
    <source>
        <dbReference type="EMBL" id="GFO69849.1"/>
    </source>
</evidence>
<dbReference type="EMBL" id="BLXZ01000007">
    <property type="protein sequence ID" value="GFO69849.1"/>
    <property type="molecule type" value="Genomic_DNA"/>
</dbReference>
<organism evidence="3 4">
    <name type="scientific">Geomonas limicola</name>
    <dbReference type="NCBI Taxonomy" id="2740186"/>
    <lineage>
        <taxon>Bacteria</taxon>
        <taxon>Pseudomonadati</taxon>
        <taxon>Thermodesulfobacteriota</taxon>
        <taxon>Desulfuromonadia</taxon>
        <taxon>Geobacterales</taxon>
        <taxon>Geobacteraceae</taxon>
        <taxon>Geomonas</taxon>
    </lineage>
</organism>
<feature type="compositionally biased region" description="Polar residues" evidence="1">
    <location>
        <begin position="67"/>
        <end position="76"/>
    </location>
</feature>
<comment type="caution">
    <text evidence="3">The sequence shown here is derived from an EMBL/GenBank/DDBJ whole genome shotgun (WGS) entry which is preliminary data.</text>
</comment>
<keyword evidence="2" id="KW-0732">Signal</keyword>
<feature type="region of interest" description="Disordered" evidence="1">
    <location>
        <begin position="54"/>
        <end position="98"/>
    </location>
</feature>
<evidence type="ECO:0000256" key="1">
    <source>
        <dbReference type="SAM" id="MobiDB-lite"/>
    </source>
</evidence>
<accession>A0A6V8NFN1</accession>
<dbReference type="PROSITE" id="PS51257">
    <property type="entry name" value="PROKAR_LIPOPROTEIN"/>
    <property type="match status" value="1"/>
</dbReference>
<feature type="chain" id="PRO_5027883682" description="Lipoprotein" evidence="2">
    <location>
        <begin position="28"/>
        <end position="98"/>
    </location>
</feature>
<dbReference type="AlphaFoldDB" id="A0A6V8NFN1"/>
<protein>
    <recommendedName>
        <fullName evidence="5">Lipoprotein</fullName>
    </recommendedName>
</protein>
<dbReference type="Proteomes" id="UP000587586">
    <property type="component" value="Unassembled WGS sequence"/>
</dbReference>
<gene>
    <name evidence="3" type="ORF">GMLC_34280</name>
</gene>
<sequence>MKSQYILQSLSVLAVVVLLGACSTSQAAKPAAPPMVPAKPIAIPLGKNWQVIEEAPQLTNEKRGNQPAFQTEQSVQPPGAPPTTPSDVRKLETPNSGR</sequence>
<evidence type="ECO:0000256" key="2">
    <source>
        <dbReference type="SAM" id="SignalP"/>
    </source>
</evidence>
<name>A0A6V8NFN1_9BACT</name>
<keyword evidence="4" id="KW-1185">Reference proteome</keyword>
<dbReference type="RefSeq" id="WP_183362426.1">
    <property type="nucleotide sequence ID" value="NZ_BLXZ01000007.1"/>
</dbReference>
<evidence type="ECO:0000313" key="4">
    <source>
        <dbReference type="Proteomes" id="UP000587586"/>
    </source>
</evidence>
<proteinExistence type="predicted"/>
<evidence type="ECO:0008006" key="5">
    <source>
        <dbReference type="Google" id="ProtNLM"/>
    </source>
</evidence>
<reference evidence="4" key="1">
    <citation type="submission" date="2020-06" db="EMBL/GenBank/DDBJ databases">
        <title>Draft genomic sequecing of Geomonas sp. Red745.</title>
        <authorList>
            <person name="Itoh H."/>
            <person name="Xu Z.X."/>
            <person name="Ushijima N."/>
            <person name="Masuda Y."/>
            <person name="Shiratori Y."/>
            <person name="Senoo K."/>
        </authorList>
    </citation>
    <scope>NUCLEOTIDE SEQUENCE [LARGE SCALE GENOMIC DNA]</scope>
    <source>
        <strain evidence="4">Red745</strain>
    </source>
</reference>